<dbReference type="PROSITE" id="PS00675">
    <property type="entry name" value="SIGMA54_INTERACT_1"/>
    <property type="match status" value="1"/>
</dbReference>
<evidence type="ECO:0000256" key="3">
    <source>
        <dbReference type="ARBA" id="ARBA00022840"/>
    </source>
</evidence>
<comment type="function">
    <text evidence="7">May play the central regulatory role in sporulation. It may be an element of the effector pathway responsible for the activation of sporulation genes in response to nutritional stress. Spo0A may act in concert with spo0H (a sigma factor) to control the expression of some genes that are critical to the sporulation process.</text>
</comment>
<organism evidence="11">
    <name type="scientific">Acididesulfobacillus acetoxydans</name>
    <dbReference type="NCBI Taxonomy" id="1561005"/>
    <lineage>
        <taxon>Bacteria</taxon>
        <taxon>Bacillati</taxon>
        <taxon>Bacillota</taxon>
        <taxon>Clostridia</taxon>
        <taxon>Eubacteriales</taxon>
        <taxon>Peptococcaceae</taxon>
        <taxon>Acididesulfobacillus</taxon>
    </lineage>
</organism>
<dbReference type="SMART" id="SM00382">
    <property type="entry name" value="AAA"/>
    <property type="match status" value="1"/>
</dbReference>
<dbReference type="Pfam" id="PF00072">
    <property type="entry name" value="Response_reg"/>
    <property type="match status" value="1"/>
</dbReference>
<dbReference type="InterPro" id="IPR002197">
    <property type="entry name" value="HTH_Fis"/>
</dbReference>
<keyword evidence="5" id="KW-0238">DNA-binding</keyword>
<dbReference type="Pfam" id="PF02954">
    <property type="entry name" value="HTH_8"/>
    <property type="match status" value="1"/>
</dbReference>
<evidence type="ECO:0000256" key="7">
    <source>
        <dbReference type="ARBA" id="ARBA00024867"/>
    </source>
</evidence>
<dbReference type="PROSITE" id="PS50110">
    <property type="entry name" value="RESPONSE_REGULATORY"/>
    <property type="match status" value="1"/>
</dbReference>
<dbReference type="InterPro" id="IPR011006">
    <property type="entry name" value="CheY-like_superfamily"/>
</dbReference>
<proteinExistence type="predicted"/>
<dbReference type="InterPro" id="IPR027417">
    <property type="entry name" value="P-loop_NTPase"/>
</dbReference>
<dbReference type="Gene3D" id="1.10.10.60">
    <property type="entry name" value="Homeodomain-like"/>
    <property type="match status" value="1"/>
</dbReference>
<dbReference type="InterPro" id="IPR009057">
    <property type="entry name" value="Homeodomain-like_sf"/>
</dbReference>
<dbReference type="Gene3D" id="3.40.50.300">
    <property type="entry name" value="P-loop containing nucleotide triphosphate hydrolases"/>
    <property type="match status" value="1"/>
</dbReference>
<feature type="domain" description="Sigma-54 factor interaction" evidence="9">
    <location>
        <begin position="142"/>
        <end position="371"/>
    </location>
</feature>
<dbReference type="Proteomes" id="UP000836597">
    <property type="component" value="Chromosome"/>
</dbReference>
<dbReference type="PANTHER" id="PTHR32071">
    <property type="entry name" value="TRANSCRIPTIONAL REGULATORY PROTEIN"/>
    <property type="match status" value="1"/>
</dbReference>
<dbReference type="Pfam" id="PF25601">
    <property type="entry name" value="AAA_lid_14"/>
    <property type="match status" value="1"/>
</dbReference>
<evidence type="ECO:0000313" key="13">
    <source>
        <dbReference type="Proteomes" id="UP001071230"/>
    </source>
</evidence>
<keyword evidence="2" id="KW-0547">Nucleotide-binding</keyword>
<protein>
    <recommendedName>
        <fullName evidence="1">Stage 0 sporulation protein A homolog</fullName>
    </recommendedName>
</protein>
<dbReference type="SUPFAM" id="SSF52540">
    <property type="entry name" value="P-loop containing nucleoside triphosphate hydrolases"/>
    <property type="match status" value="1"/>
</dbReference>
<evidence type="ECO:0000313" key="12">
    <source>
        <dbReference type="EMBL" id="CEJ07836.1"/>
    </source>
</evidence>
<evidence type="ECO:0000256" key="8">
    <source>
        <dbReference type="PROSITE-ProRule" id="PRU00169"/>
    </source>
</evidence>
<dbReference type="GO" id="GO:0043565">
    <property type="term" value="F:sequence-specific DNA binding"/>
    <property type="evidence" value="ECO:0007669"/>
    <property type="project" value="InterPro"/>
</dbReference>
<accession>A0A8S0WW59</accession>
<keyword evidence="6" id="KW-0804">Transcription</keyword>
<evidence type="ECO:0000313" key="11">
    <source>
        <dbReference type="EMBL" id="CAA7600061.1"/>
    </source>
</evidence>
<dbReference type="InterPro" id="IPR058031">
    <property type="entry name" value="AAA_lid_NorR"/>
</dbReference>
<evidence type="ECO:0000256" key="4">
    <source>
        <dbReference type="ARBA" id="ARBA00023015"/>
    </source>
</evidence>
<keyword evidence="3" id="KW-0067">ATP-binding</keyword>
<dbReference type="InterPro" id="IPR002078">
    <property type="entry name" value="Sigma_54_int"/>
</dbReference>
<evidence type="ECO:0000256" key="5">
    <source>
        <dbReference type="ARBA" id="ARBA00023125"/>
    </source>
</evidence>
<dbReference type="PROSITE" id="PS00688">
    <property type="entry name" value="SIGMA54_INTERACT_3"/>
    <property type="match status" value="1"/>
</dbReference>
<reference evidence="12" key="1">
    <citation type="submission" date="2014-11" db="EMBL/GenBank/DDBJ databases">
        <authorList>
            <person name="Hornung B.V."/>
        </authorList>
    </citation>
    <scope>NUCLEOTIDE SEQUENCE</scope>
    <source>
        <strain evidence="12">INE</strain>
    </source>
</reference>
<name>A0A8S0WW59_9FIRM</name>
<evidence type="ECO:0000256" key="2">
    <source>
        <dbReference type="ARBA" id="ARBA00022741"/>
    </source>
</evidence>
<dbReference type="AlphaFoldDB" id="A0A8S0WW59"/>
<dbReference type="KEGG" id="aacx:DEACI_0710"/>
<dbReference type="Gene3D" id="3.40.50.2300">
    <property type="match status" value="1"/>
</dbReference>
<evidence type="ECO:0000259" key="10">
    <source>
        <dbReference type="PROSITE" id="PS50110"/>
    </source>
</evidence>
<reference evidence="11" key="2">
    <citation type="submission" date="2020-01" db="EMBL/GenBank/DDBJ databases">
        <authorList>
            <person name="Hornung B."/>
        </authorList>
    </citation>
    <scope>NUCLEOTIDE SEQUENCE</scope>
    <source>
        <strain evidence="11">PacBioINE</strain>
    </source>
</reference>
<dbReference type="FunFam" id="3.40.50.300:FF:000006">
    <property type="entry name" value="DNA-binding transcriptional regulator NtrC"/>
    <property type="match status" value="1"/>
</dbReference>
<dbReference type="EMBL" id="LR746496">
    <property type="protein sequence ID" value="CAA7600061.1"/>
    <property type="molecule type" value="Genomic_DNA"/>
</dbReference>
<dbReference type="InterPro" id="IPR025943">
    <property type="entry name" value="Sigma_54_int_dom_ATP-bd_2"/>
</dbReference>
<sequence>MPKVLIIDDELEMAQTCARLLRPLHLECLIETNGPDARERVKRESFDIILTDLKMPGCSGMEIVRAATAGTKRALVIVVTGFGSIDVAVEAIKSGAFDFLTKPFSAEQLRVCVEKALREIKLTNENEDLKAQLRAAYPIDGLTGRSPSIQAAFALIRKVAATDVSVLILGESGTGKELFARSIHTNSRRIAKPFVPIDCASLPENLLESELFGYEKGAFTGANQTRSGLIELAHGGTLFLDELGELGLGLQSKLLRVLQERTLRHLGGKEWLDVDIRVIAATNLDLEQAIKEKKFREDLYYRLNVVRLQLPPLRERIEDIPMLAREFLREANVRLGKDVGGIAEEALSLLVSYPWPGNIRQLKNAIERAVVLCETTELEAGDFAPDIQPRDAARGSGVYNFGREDPERDGRQEAVSGFGALNPVTVSPADLPSLEGSYREAKERWLNCFQEKYLKQLLEQSQGNISRAAQLARIDRRTIHRWLTGGPPK</sequence>
<feature type="modified residue" description="4-aspartylphosphate" evidence="8">
    <location>
        <position position="52"/>
    </location>
</feature>
<keyword evidence="8" id="KW-0597">Phosphoprotein</keyword>
<dbReference type="RefSeq" id="WP_240983790.1">
    <property type="nucleotide sequence ID" value="NZ_CDGJ01000066.1"/>
</dbReference>
<keyword evidence="4" id="KW-0805">Transcription regulation</keyword>
<dbReference type="InterPro" id="IPR003593">
    <property type="entry name" value="AAA+_ATPase"/>
</dbReference>
<dbReference type="Gene3D" id="1.10.8.60">
    <property type="match status" value="1"/>
</dbReference>
<dbReference type="EMBL" id="CDGJ01000066">
    <property type="protein sequence ID" value="CEJ07836.1"/>
    <property type="molecule type" value="Genomic_DNA"/>
</dbReference>
<dbReference type="PROSITE" id="PS50045">
    <property type="entry name" value="SIGMA54_INTERACT_4"/>
    <property type="match status" value="1"/>
</dbReference>
<dbReference type="GO" id="GO:0000160">
    <property type="term" value="P:phosphorelay signal transduction system"/>
    <property type="evidence" value="ECO:0007669"/>
    <property type="project" value="InterPro"/>
</dbReference>
<dbReference type="CDD" id="cd00009">
    <property type="entry name" value="AAA"/>
    <property type="match status" value="1"/>
</dbReference>
<keyword evidence="13" id="KW-1185">Reference proteome</keyword>
<dbReference type="GO" id="GO:0005524">
    <property type="term" value="F:ATP binding"/>
    <property type="evidence" value="ECO:0007669"/>
    <property type="project" value="UniProtKB-KW"/>
</dbReference>
<evidence type="ECO:0000256" key="1">
    <source>
        <dbReference type="ARBA" id="ARBA00018672"/>
    </source>
</evidence>
<dbReference type="InterPro" id="IPR025662">
    <property type="entry name" value="Sigma_54_int_dom_ATP-bd_1"/>
</dbReference>
<dbReference type="PROSITE" id="PS00676">
    <property type="entry name" value="SIGMA54_INTERACT_2"/>
    <property type="match status" value="1"/>
</dbReference>
<dbReference type="InterPro" id="IPR001789">
    <property type="entry name" value="Sig_transdc_resp-reg_receiver"/>
</dbReference>
<gene>
    <name evidence="11" type="ORF">DEACI_0710</name>
    <name evidence="12" type="ORF">DEACI_2302</name>
</gene>
<evidence type="ECO:0000256" key="6">
    <source>
        <dbReference type="ARBA" id="ARBA00023163"/>
    </source>
</evidence>
<evidence type="ECO:0000259" key="9">
    <source>
        <dbReference type="PROSITE" id="PS50045"/>
    </source>
</evidence>
<dbReference type="GO" id="GO:0006355">
    <property type="term" value="P:regulation of DNA-templated transcription"/>
    <property type="evidence" value="ECO:0007669"/>
    <property type="project" value="InterPro"/>
</dbReference>
<dbReference type="Proteomes" id="UP001071230">
    <property type="component" value="Unassembled WGS sequence"/>
</dbReference>
<dbReference type="InterPro" id="IPR025944">
    <property type="entry name" value="Sigma_54_int_dom_CS"/>
</dbReference>
<dbReference type="SUPFAM" id="SSF46689">
    <property type="entry name" value="Homeodomain-like"/>
    <property type="match status" value="1"/>
</dbReference>
<dbReference type="Pfam" id="PF00158">
    <property type="entry name" value="Sigma54_activat"/>
    <property type="match status" value="1"/>
</dbReference>
<dbReference type="SMART" id="SM00448">
    <property type="entry name" value="REC"/>
    <property type="match status" value="1"/>
</dbReference>
<feature type="domain" description="Response regulatory" evidence="10">
    <location>
        <begin position="3"/>
        <end position="117"/>
    </location>
</feature>
<dbReference type="SUPFAM" id="SSF52172">
    <property type="entry name" value="CheY-like"/>
    <property type="match status" value="1"/>
</dbReference>